<gene>
    <name evidence="2" type="ORF">EYF80_024811</name>
</gene>
<feature type="compositionally biased region" description="Polar residues" evidence="1">
    <location>
        <begin position="73"/>
        <end position="87"/>
    </location>
</feature>
<dbReference type="EMBL" id="SRLO01000243">
    <property type="protein sequence ID" value="TNN64927.1"/>
    <property type="molecule type" value="Genomic_DNA"/>
</dbReference>
<dbReference type="AlphaFoldDB" id="A0A4Z2HGD7"/>
<feature type="region of interest" description="Disordered" evidence="1">
    <location>
        <begin position="14"/>
        <end position="38"/>
    </location>
</feature>
<feature type="compositionally biased region" description="Polar residues" evidence="1">
    <location>
        <begin position="95"/>
        <end position="104"/>
    </location>
</feature>
<evidence type="ECO:0000256" key="1">
    <source>
        <dbReference type="SAM" id="MobiDB-lite"/>
    </source>
</evidence>
<dbReference type="Proteomes" id="UP000314294">
    <property type="component" value="Unassembled WGS sequence"/>
</dbReference>
<evidence type="ECO:0000313" key="3">
    <source>
        <dbReference type="Proteomes" id="UP000314294"/>
    </source>
</evidence>
<comment type="caution">
    <text evidence="2">The sequence shown here is derived from an EMBL/GenBank/DDBJ whole genome shotgun (WGS) entry which is preliminary data.</text>
</comment>
<protein>
    <submittedName>
        <fullName evidence="2">Uncharacterized protein</fullName>
    </submittedName>
</protein>
<feature type="region of interest" description="Disordered" evidence="1">
    <location>
        <begin position="50"/>
        <end position="104"/>
    </location>
</feature>
<sequence length="104" mass="12201">MLYWKCCQERNRPNKQTHWGTLEGRSEKHKTTWQRTMKHCSPKLALERLRSEHVMNSASPTHLHLHEEHHQKNSSNQRAARCSPSQRRSAEGNARPNQHNASTN</sequence>
<reference evidence="2 3" key="1">
    <citation type="submission" date="2019-03" db="EMBL/GenBank/DDBJ databases">
        <title>First draft genome of Liparis tanakae, snailfish: a comprehensive survey of snailfish specific genes.</title>
        <authorList>
            <person name="Kim W."/>
            <person name="Song I."/>
            <person name="Jeong J.-H."/>
            <person name="Kim D."/>
            <person name="Kim S."/>
            <person name="Ryu S."/>
            <person name="Song J.Y."/>
            <person name="Lee S.K."/>
        </authorList>
    </citation>
    <scope>NUCLEOTIDE SEQUENCE [LARGE SCALE GENOMIC DNA]</scope>
    <source>
        <tissue evidence="2">Muscle</tissue>
    </source>
</reference>
<organism evidence="2 3">
    <name type="scientific">Liparis tanakae</name>
    <name type="common">Tanaka's snailfish</name>
    <dbReference type="NCBI Taxonomy" id="230148"/>
    <lineage>
        <taxon>Eukaryota</taxon>
        <taxon>Metazoa</taxon>
        <taxon>Chordata</taxon>
        <taxon>Craniata</taxon>
        <taxon>Vertebrata</taxon>
        <taxon>Euteleostomi</taxon>
        <taxon>Actinopterygii</taxon>
        <taxon>Neopterygii</taxon>
        <taxon>Teleostei</taxon>
        <taxon>Neoteleostei</taxon>
        <taxon>Acanthomorphata</taxon>
        <taxon>Eupercaria</taxon>
        <taxon>Perciformes</taxon>
        <taxon>Cottioidei</taxon>
        <taxon>Cottales</taxon>
        <taxon>Liparidae</taxon>
        <taxon>Liparis</taxon>
    </lineage>
</organism>
<proteinExistence type="predicted"/>
<evidence type="ECO:0000313" key="2">
    <source>
        <dbReference type="EMBL" id="TNN64927.1"/>
    </source>
</evidence>
<keyword evidence="3" id="KW-1185">Reference proteome</keyword>
<accession>A0A4Z2HGD7</accession>
<name>A0A4Z2HGD7_9TELE</name>